<name>A0A3D9CTU9_9FLAO</name>
<organism evidence="2 3">
    <name type="scientific">Epilithonimonas hispanica</name>
    <dbReference type="NCBI Taxonomy" id="358687"/>
    <lineage>
        <taxon>Bacteria</taxon>
        <taxon>Pseudomonadati</taxon>
        <taxon>Bacteroidota</taxon>
        <taxon>Flavobacteriia</taxon>
        <taxon>Flavobacteriales</taxon>
        <taxon>Weeksellaceae</taxon>
        <taxon>Chryseobacterium group</taxon>
        <taxon>Epilithonimonas</taxon>
    </lineage>
</organism>
<gene>
    <name evidence="2" type="ORF">DRF58_12605</name>
</gene>
<dbReference type="Pfam" id="PF00534">
    <property type="entry name" value="Glycos_transf_1"/>
    <property type="match status" value="1"/>
</dbReference>
<keyword evidence="3" id="KW-1185">Reference proteome</keyword>
<proteinExistence type="predicted"/>
<sequence>MNIIFFIGSLANSGGMERMLTFQANYFADKFGHNVTILTYEQGDHQDFFQVSNKVKRVKLSFEKPNHSSSIITLYLQRNYKEKLQIEIEKILFQSNFDISLSFGIEGSFLYKIKDNSKKIVEFHFSKDFYKQDSGNFLQKIWRGYRFKQSIQRTKEYDKMVILTETDQLFWEKYLSNVVVINNPNVMQADINAPLESKVAISLGRLTKQKGYDRLIEIWEKVVQKFPDWKLHIYGDGKEKNALLQLIDEKNLSKFIQIYPTVSDVSEIYQSASFYLMTSRFEGFPLVLIEAMSCGLPAIAYSIIGPNELVQNNVNGFLIEDGDTDAFVNHIEILCSDFEKRKELGENAKKLVEKFSPLQIMNQWNDLFNQVVKK</sequence>
<protein>
    <recommendedName>
        <fullName evidence="1">Glycosyl transferase family 1 domain-containing protein</fullName>
    </recommendedName>
</protein>
<dbReference type="AlphaFoldDB" id="A0A3D9CTU9"/>
<dbReference type="GO" id="GO:0016757">
    <property type="term" value="F:glycosyltransferase activity"/>
    <property type="evidence" value="ECO:0007669"/>
    <property type="project" value="InterPro"/>
</dbReference>
<dbReference type="CDD" id="cd03820">
    <property type="entry name" value="GT4_AmsD-like"/>
    <property type="match status" value="1"/>
</dbReference>
<dbReference type="RefSeq" id="WP_116035942.1">
    <property type="nucleotide sequence ID" value="NZ_JBHLVV010000057.1"/>
</dbReference>
<feature type="domain" description="Glycosyl transferase family 1" evidence="1">
    <location>
        <begin position="190"/>
        <end position="350"/>
    </location>
</feature>
<dbReference type="InterPro" id="IPR001296">
    <property type="entry name" value="Glyco_trans_1"/>
</dbReference>
<dbReference type="PANTHER" id="PTHR12526">
    <property type="entry name" value="GLYCOSYLTRANSFERASE"/>
    <property type="match status" value="1"/>
</dbReference>
<dbReference type="Gene3D" id="3.40.50.2000">
    <property type="entry name" value="Glycogen Phosphorylase B"/>
    <property type="match status" value="2"/>
</dbReference>
<evidence type="ECO:0000313" key="2">
    <source>
        <dbReference type="EMBL" id="REC69182.1"/>
    </source>
</evidence>
<dbReference type="EMBL" id="QNUG01000028">
    <property type="protein sequence ID" value="REC69182.1"/>
    <property type="molecule type" value="Genomic_DNA"/>
</dbReference>
<evidence type="ECO:0000259" key="1">
    <source>
        <dbReference type="Pfam" id="PF00534"/>
    </source>
</evidence>
<evidence type="ECO:0000313" key="3">
    <source>
        <dbReference type="Proteomes" id="UP000256326"/>
    </source>
</evidence>
<dbReference type="OrthoDB" id="9811239at2"/>
<comment type="caution">
    <text evidence="2">The sequence shown here is derived from an EMBL/GenBank/DDBJ whole genome shotgun (WGS) entry which is preliminary data.</text>
</comment>
<reference evidence="2 3" key="1">
    <citation type="journal article" date="2006" name="Int. J. Syst. Evol. Microbiol.">
        <title>Chryseobacterium hispanicum sp. nov., isolated from the drinking water distribution system of Sevilla, Spain.</title>
        <authorList>
            <person name="Gallego V."/>
            <person name="Garcia M.T."/>
            <person name="Ventosa A."/>
        </authorList>
    </citation>
    <scope>NUCLEOTIDE SEQUENCE [LARGE SCALE GENOMIC DNA]</scope>
    <source>
        <strain evidence="2 3">KCTC 22104</strain>
    </source>
</reference>
<dbReference type="SUPFAM" id="SSF53756">
    <property type="entry name" value="UDP-Glycosyltransferase/glycogen phosphorylase"/>
    <property type="match status" value="1"/>
</dbReference>
<dbReference type="Proteomes" id="UP000256326">
    <property type="component" value="Unassembled WGS sequence"/>
</dbReference>
<dbReference type="PANTHER" id="PTHR12526:SF630">
    <property type="entry name" value="GLYCOSYLTRANSFERASE"/>
    <property type="match status" value="1"/>
</dbReference>
<accession>A0A3D9CTU9</accession>